<feature type="compositionally biased region" description="Basic and acidic residues" evidence="1">
    <location>
        <begin position="1"/>
        <end position="16"/>
    </location>
</feature>
<dbReference type="RefSeq" id="WP_140193216.1">
    <property type="nucleotide sequence ID" value="NZ_CP065915.1"/>
</dbReference>
<comment type="caution">
    <text evidence="3">The sequence shown here is derived from an EMBL/GenBank/DDBJ whole genome shotgun (WGS) entry which is preliminary data.</text>
</comment>
<evidence type="ECO:0000256" key="1">
    <source>
        <dbReference type="SAM" id="MobiDB-lite"/>
    </source>
</evidence>
<sequence length="727" mass="77016">MTSKFTMDEPQPRLLDETGQGVIGTPMDRTDGPKKVSGTAEYSGDHSVEGMAHGVLVRATISRGKVRSMDTDAVKSIEGVIDVITDPRLIRNPAQGMAGEAPVQPGDEVHYHGQPIALVVAESFEAARDGAQRLVVDYEVEEAASAPDETPDTEVSDPVTAGDFDAVWSSAEVKVDRNYTTPSQVAAAMEPHAALAEWSGDTVTLRSSLQMIRFNKAELADSLGIDPSKVRILAPFVGGGFGSKLGLGPEAVAAAVAAQKLGRPVRVVMPRQTVFDAILRRSETAQRVRFGAGKDGRITAISHDDRVSNVDGEGFAEPVSQASQFIYGADGLSFTQTLARIAATPTGSVRAPGEAVGMLAFEAGVDELADTLGVDPLQLRLENLPDKHPMDGRDYSTRRLADCLRDGAERFGWSDRGPAGSKRDGDWLIGMGMASAARANMLIQSAARVRLTGDKAIVETDMTDIGTGTYTILAQITAEMLGLRPDQVEVRLGDSDLPGASGSGGSFGASSAGSATFLAARKLREQIAEKLGCSEDDLTLQGGRARGDNHESALSELITEEIVGEASIEAGKTAESHFSAGFGAHFAEVAVNEWTGEVRVRRMLGVMSIGRILNEKTARSQALGGMIWGIGAALTEEMESDRRDGHIVTRDLANYHVPVHADVPGDMQVVFLEERDDWANPIQSKGVGELGISGAGAAVINAIAHATGHRVYDYPCHPDRVLAAMGV</sequence>
<dbReference type="Proteomes" id="UP000314011">
    <property type="component" value="Unassembled WGS sequence"/>
</dbReference>
<dbReference type="Pfam" id="PF20256">
    <property type="entry name" value="MoCoBD_2"/>
    <property type="match status" value="1"/>
</dbReference>
<dbReference type="AlphaFoldDB" id="A0A5C5GCZ3"/>
<dbReference type="SUPFAM" id="SSF54665">
    <property type="entry name" value="CO dehydrogenase molybdoprotein N-domain-like"/>
    <property type="match status" value="1"/>
</dbReference>
<evidence type="ECO:0000313" key="3">
    <source>
        <dbReference type="EMBL" id="TNY32538.1"/>
    </source>
</evidence>
<protein>
    <submittedName>
        <fullName evidence="3">Xanthine dehydrogenase family protein molybdopterin-binding subunit</fullName>
    </submittedName>
</protein>
<dbReference type="InterPro" id="IPR016208">
    <property type="entry name" value="Ald_Oxase/xanthine_DH-like"/>
</dbReference>
<dbReference type="SMART" id="SM01008">
    <property type="entry name" value="Ald_Xan_dh_C"/>
    <property type="match status" value="1"/>
</dbReference>
<proteinExistence type="predicted"/>
<dbReference type="PANTHER" id="PTHR11908">
    <property type="entry name" value="XANTHINE DEHYDROGENASE"/>
    <property type="match status" value="1"/>
</dbReference>
<dbReference type="Gene3D" id="3.30.365.10">
    <property type="entry name" value="Aldehyde oxidase/xanthine dehydrogenase, molybdopterin binding domain"/>
    <property type="match status" value="4"/>
</dbReference>
<accession>A0A5C5GCZ3</accession>
<evidence type="ECO:0000313" key="4">
    <source>
        <dbReference type="Proteomes" id="UP000314011"/>
    </source>
</evidence>
<reference evidence="3 4" key="1">
    <citation type="submission" date="2019-06" db="EMBL/GenBank/DDBJ databases">
        <title>Genome of new Rhodobacteraceae sp. SM1903.</title>
        <authorList>
            <person name="Ren X."/>
        </authorList>
    </citation>
    <scope>NUCLEOTIDE SEQUENCE [LARGE SCALE GENOMIC DNA]</scope>
    <source>
        <strain evidence="3 4">SM1903</strain>
    </source>
</reference>
<evidence type="ECO:0000259" key="2">
    <source>
        <dbReference type="SMART" id="SM01008"/>
    </source>
</evidence>
<dbReference type="Pfam" id="PF02738">
    <property type="entry name" value="MoCoBD_1"/>
    <property type="match status" value="1"/>
</dbReference>
<feature type="domain" description="Aldehyde oxidase/xanthine dehydrogenase a/b hammerhead" evidence="2">
    <location>
        <begin position="37"/>
        <end position="142"/>
    </location>
</feature>
<dbReference type="SUPFAM" id="SSF56003">
    <property type="entry name" value="Molybdenum cofactor-binding domain"/>
    <property type="match status" value="1"/>
</dbReference>
<dbReference type="Pfam" id="PF01315">
    <property type="entry name" value="Ald_Xan_dh_C"/>
    <property type="match status" value="1"/>
</dbReference>
<feature type="region of interest" description="Disordered" evidence="1">
    <location>
        <begin position="1"/>
        <end position="45"/>
    </location>
</feature>
<keyword evidence="4" id="KW-1185">Reference proteome</keyword>
<dbReference type="InterPro" id="IPR008274">
    <property type="entry name" value="AldOxase/xan_DH_MoCoBD1"/>
</dbReference>
<organism evidence="3 4">
    <name type="scientific">Pelagovum pacificum</name>
    <dbReference type="NCBI Taxonomy" id="2588711"/>
    <lineage>
        <taxon>Bacteria</taxon>
        <taxon>Pseudomonadati</taxon>
        <taxon>Pseudomonadota</taxon>
        <taxon>Alphaproteobacteria</taxon>
        <taxon>Rhodobacterales</taxon>
        <taxon>Paracoccaceae</taxon>
        <taxon>Pelagovum</taxon>
    </lineage>
</organism>
<dbReference type="EMBL" id="VFFF01000001">
    <property type="protein sequence ID" value="TNY32538.1"/>
    <property type="molecule type" value="Genomic_DNA"/>
</dbReference>
<dbReference type="GO" id="GO:0005506">
    <property type="term" value="F:iron ion binding"/>
    <property type="evidence" value="ECO:0007669"/>
    <property type="project" value="InterPro"/>
</dbReference>
<gene>
    <name evidence="3" type="ORF">FHY64_04415</name>
</gene>
<dbReference type="InterPro" id="IPR000674">
    <property type="entry name" value="Ald_Oxase/Xan_DH_a/b"/>
</dbReference>
<dbReference type="Gene3D" id="3.90.1170.50">
    <property type="entry name" value="Aldehyde oxidase/xanthine dehydrogenase, a/b hammerhead"/>
    <property type="match status" value="1"/>
</dbReference>
<dbReference type="OrthoDB" id="8428274at2"/>
<name>A0A5C5GCZ3_9RHOB</name>
<dbReference type="InterPro" id="IPR036856">
    <property type="entry name" value="Ald_Oxase/Xan_DH_a/b_sf"/>
</dbReference>
<dbReference type="PANTHER" id="PTHR11908:SF123">
    <property type="entry name" value="ALDEHYDE OXIDOREDUCTASE MOLYBDENUM-BINDING SUBUNIT PAOC"/>
    <property type="match status" value="1"/>
</dbReference>
<dbReference type="GO" id="GO:0016491">
    <property type="term" value="F:oxidoreductase activity"/>
    <property type="evidence" value="ECO:0007669"/>
    <property type="project" value="InterPro"/>
</dbReference>
<dbReference type="InterPro" id="IPR046867">
    <property type="entry name" value="AldOxase/xan_DH_MoCoBD2"/>
</dbReference>
<dbReference type="InterPro" id="IPR037165">
    <property type="entry name" value="AldOxase/xan_DH_Mopterin-bd_sf"/>
</dbReference>